<evidence type="ECO:0000256" key="7">
    <source>
        <dbReference type="ARBA" id="ARBA00048248"/>
    </source>
</evidence>
<comment type="caution">
    <text evidence="10">The sequence shown here is derived from an EMBL/GenBank/DDBJ whole genome shotgun (WGS) entry which is preliminary data.</text>
</comment>
<keyword evidence="8" id="KW-0963">Cytoplasm</keyword>
<dbReference type="Pfam" id="PF22421">
    <property type="entry name" value="SYY_C-terminal"/>
    <property type="match status" value="1"/>
</dbReference>
<dbReference type="Proteomes" id="UP001236620">
    <property type="component" value="Unassembled WGS sequence"/>
</dbReference>
<evidence type="ECO:0000256" key="4">
    <source>
        <dbReference type="ARBA" id="ARBA00022884"/>
    </source>
</evidence>
<evidence type="ECO:0000256" key="1">
    <source>
        <dbReference type="ARBA" id="ARBA00022598"/>
    </source>
</evidence>
<dbReference type="Gene3D" id="3.40.50.620">
    <property type="entry name" value="HUPs"/>
    <property type="match status" value="1"/>
</dbReference>
<comment type="similarity">
    <text evidence="8">Belongs to the class-I aminoacyl-tRNA synthetase family. TyrS type 1 subfamily.</text>
</comment>
<comment type="subunit">
    <text evidence="8">Homodimer.</text>
</comment>
<name>A0ABU0NFE2_9MOLU</name>
<dbReference type="InterPro" id="IPR036986">
    <property type="entry name" value="S4_RNA-bd_sf"/>
</dbReference>
<dbReference type="PROSITE" id="PS00178">
    <property type="entry name" value="AA_TRNA_LIGASE_I"/>
    <property type="match status" value="1"/>
</dbReference>
<feature type="binding site" evidence="8">
    <location>
        <position position="225"/>
    </location>
    <ligand>
        <name>ATP</name>
        <dbReference type="ChEBI" id="CHEBI:30616"/>
    </ligand>
</feature>
<dbReference type="InterPro" id="IPR054608">
    <property type="entry name" value="SYY-like_C"/>
</dbReference>
<keyword evidence="1 8" id="KW-0436">Ligase</keyword>
<dbReference type="Gene3D" id="1.10.240.10">
    <property type="entry name" value="Tyrosyl-Transfer RNA Synthetase"/>
    <property type="match status" value="1"/>
</dbReference>
<evidence type="ECO:0000256" key="5">
    <source>
        <dbReference type="ARBA" id="ARBA00022917"/>
    </source>
</evidence>
<keyword evidence="3 8" id="KW-0067">ATP-binding</keyword>
<dbReference type="InterPro" id="IPR002305">
    <property type="entry name" value="aa-tRNA-synth_Ic"/>
</dbReference>
<dbReference type="PANTHER" id="PTHR11766:SF0">
    <property type="entry name" value="TYROSINE--TRNA LIGASE, MITOCHONDRIAL"/>
    <property type="match status" value="1"/>
</dbReference>
<evidence type="ECO:0000256" key="8">
    <source>
        <dbReference type="HAMAP-Rule" id="MF_02006"/>
    </source>
</evidence>
<dbReference type="SUPFAM" id="SSF55174">
    <property type="entry name" value="Alpha-L RNA-binding motif"/>
    <property type="match status" value="1"/>
</dbReference>
<organism evidence="10 11">
    <name type="scientific">Mycoplasma yeatsii</name>
    <dbReference type="NCBI Taxonomy" id="51365"/>
    <lineage>
        <taxon>Bacteria</taxon>
        <taxon>Bacillati</taxon>
        <taxon>Mycoplasmatota</taxon>
        <taxon>Mollicutes</taxon>
        <taxon>Mycoplasmataceae</taxon>
        <taxon>Mycoplasma</taxon>
    </lineage>
</organism>
<evidence type="ECO:0000313" key="10">
    <source>
        <dbReference type="EMBL" id="MDQ0568147.1"/>
    </source>
</evidence>
<proteinExistence type="inferred from homology"/>
<feature type="binding site" evidence="8">
    <location>
        <position position="160"/>
    </location>
    <ligand>
        <name>L-tyrosine</name>
        <dbReference type="ChEBI" id="CHEBI:58315"/>
    </ligand>
</feature>
<dbReference type="GO" id="GO:0004831">
    <property type="term" value="F:tyrosine-tRNA ligase activity"/>
    <property type="evidence" value="ECO:0007669"/>
    <property type="project" value="UniProtKB-EC"/>
</dbReference>
<keyword evidence="4" id="KW-0694">RNA-binding</keyword>
<evidence type="ECO:0000259" key="9">
    <source>
        <dbReference type="Pfam" id="PF22421"/>
    </source>
</evidence>
<dbReference type="InterPro" id="IPR024107">
    <property type="entry name" value="Tyr-tRNA-ligase_bac_1"/>
</dbReference>
<dbReference type="NCBIfam" id="TIGR00234">
    <property type="entry name" value="tyrS"/>
    <property type="match status" value="1"/>
</dbReference>
<keyword evidence="11" id="KW-1185">Reference proteome</keyword>
<accession>A0ABU0NFE2</accession>
<comment type="catalytic activity">
    <reaction evidence="7 8">
        <text>tRNA(Tyr) + L-tyrosine + ATP = L-tyrosyl-tRNA(Tyr) + AMP + diphosphate + H(+)</text>
        <dbReference type="Rhea" id="RHEA:10220"/>
        <dbReference type="Rhea" id="RHEA-COMP:9706"/>
        <dbReference type="Rhea" id="RHEA-COMP:9707"/>
        <dbReference type="ChEBI" id="CHEBI:15378"/>
        <dbReference type="ChEBI" id="CHEBI:30616"/>
        <dbReference type="ChEBI" id="CHEBI:33019"/>
        <dbReference type="ChEBI" id="CHEBI:58315"/>
        <dbReference type="ChEBI" id="CHEBI:78442"/>
        <dbReference type="ChEBI" id="CHEBI:78536"/>
        <dbReference type="ChEBI" id="CHEBI:456215"/>
        <dbReference type="EC" id="6.1.1.1"/>
    </reaction>
</comment>
<sequence length="411" mass="47059">MTIIEELKERGILKQISNEEKLLNLNPNQTGIYVGFDPTAKSLHLGNYILMINLKRFQKYGYKTYALVGGATGMIGDPSFRDSERVLLDLNTVIDNKNRIKNQLSKMNFEVVDNYDFYVNMNVLDFLRDAGKLINVASMLSKDSVTKRIERGLSFTEFTYQVIQGYDFLTLYKNNNVCVQMGGSDQWGNIVAGLDMIDKVYANKHNAVGLTLDLLTDENGNKIGKSTGGGSLWLDKELSSPYNMYQYLLNQPDSIVKKLLMWLTFLDVSKINSIIEEHLQNPKEHLAQKTLASEVIKDIFGIEEVKKAEWITSILFNKNFDFNKLNISEIEEISNYLPICEISENENIINKLIENKFILSKREAREFIQTNALKIDNELVGEETLYCPQQFEGKYAIFKKGKKQTIILKTK</sequence>
<keyword evidence="5 8" id="KW-0648">Protein biosynthesis</keyword>
<dbReference type="PANTHER" id="PTHR11766">
    <property type="entry name" value="TYROSYL-TRNA SYNTHETASE"/>
    <property type="match status" value="1"/>
</dbReference>
<dbReference type="InterPro" id="IPR014729">
    <property type="entry name" value="Rossmann-like_a/b/a_fold"/>
</dbReference>
<keyword evidence="2 8" id="KW-0547">Nucleotide-binding</keyword>
<evidence type="ECO:0000256" key="2">
    <source>
        <dbReference type="ARBA" id="ARBA00022741"/>
    </source>
</evidence>
<dbReference type="EMBL" id="JAUSWP010000012">
    <property type="protein sequence ID" value="MDQ0568147.1"/>
    <property type="molecule type" value="Genomic_DNA"/>
</dbReference>
<comment type="function">
    <text evidence="8">Catalyzes the attachment of tyrosine to tRNA(Tyr) in a two-step reaction: tyrosine is first activated by ATP to form Tyr-AMP and then transferred to the acceptor end of tRNA(Tyr).</text>
</comment>
<feature type="short sequence motif" description="'HIGH' region" evidence="8">
    <location>
        <begin position="38"/>
        <end position="47"/>
    </location>
</feature>
<evidence type="ECO:0000256" key="6">
    <source>
        <dbReference type="ARBA" id="ARBA00023146"/>
    </source>
</evidence>
<dbReference type="RefSeq" id="WP_027332962.1">
    <property type="nucleotide sequence ID" value="NZ_JAUSWP010000012.1"/>
</dbReference>
<dbReference type="CDD" id="cd00805">
    <property type="entry name" value="TyrRS_core"/>
    <property type="match status" value="1"/>
</dbReference>
<keyword evidence="6 8" id="KW-0030">Aminoacyl-tRNA synthetase</keyword>
<evidence type="ECO:0000313" key="11">
    <source>
        <dbReference type="Proteomes" id="UP001236620"/>
    </source>
</evidence>
<dbReference type="InterPro" id="IPR001412">
    <property type="entry name" value="aa-tRNA-synth_I_CS"/>
</dbReference>
<dbReference type="PRINTS" id="PR01040">
    <property type="entry name" value="TRNASYNTHTYR"/>
</dbReference>
<comment type="subcellular location">
    <subcellularLocation>
        <location evidence="8">Cytoplasm</location>
    </subcellularLocation>
</comment>
<dbReference type="InterPro" id="IPR002307">
    <property type="entry name" value="Tyr-tRNA-ligase"/>
</dbReference>
<feature type="domain" description="Tyrosine--tRNA ligase SYY-like C-terminal" evidence="9">
    <location>
        <begin position="329"/>
        <end position="404"/>
    </location>
</feature>
<dbReference type="Pfam" id="PF00579">
    <property type="entry name" value="tRNA-synt_1b"/>
    <property type="match status" value="1"/>
</dbReference>
<dbReference type="HAMAP" id="MF_02006">
    <property type="entry name" value="Tyr_tRNA_synth_type1"/>
    <property type="match status" value="1"/>
</dbReference>
<feature type="short sequence motif" description="'KMSKS' region" evidence="8">
    <location>
        <begin position="222"/>
        <end position="226"/>
    </location>
</feature>
<dbReference type="EC" id="6.1.1.1" evidence="8"/>
<gene>
    <name evidence="8" type="primary">tyrS</name>
    <name evidence="10" type="ORF">J2Z63_000799</name>
</gene>
<protein>
    <recommendedName>
        <fullName evidence="8">Tyrosine--tRNA ligase</fullName>
        <ecNumber evidence="8">6.1.1.1</ecNumber>
    </recommendedName>
    <alternativeName>
        <fullName evidence="8">Tyrosyl-tRNA synthetase</fullName>
        <shortName evidence="8">TyrRS</shortName>
    </alternativeName>
</protein>
<reference evidence="10" key="1">
    <citation type="submission" date="2023-07" db="EMBL/GenBank/DDBJ databases">
        <title>Genomic Encyclopedia of Type Strains, Phase IV (KMG-IV): sequencing the most valuable type-strain genomes for metagenomic binning, comparative biology and taxonomic classification.</title>
        <authorList>
            <person name="Goeker M."/>
        </authorList>
    </citation>
    <scope>NUCLEOTIDE SEQUENCE [LARGE SCALE GENOMIC DNA]</scope>
    <source>
        <strain evidence="10">DSM 22019</strain>
    </source>
</reference>
<feature type="binding site" evidence="8">
    <location>
        <position position="33"/>
    </location>
    <ligand>
        <name>L-tyrosine</name>
        <dbReference type="ChEBI" id="CHEBI:58315"/>
    </ligand>
</feature>
<dbReference type="Gene3D" id="3.10.290.10">
    <property type="entry name" value="RNA-binding S4 domain"/>
    <property type="match status" value="1"/>
</dbReference>
<dbReference type="InterPro" id="IPR024088">
    <property type="entry name" value="Tyr-tRNA-ligase_bac-type"/>
</dbReference>
<dbReference type="SUPFAM" id="SSF52374">
    <property type="entry name" value="Nucleotidylyl transferase"/>
    <property type="match status" value="1"/>
</dbReference>
<feature type="binding site" evidence="8">
    <location>
        <position position="164"/>
    </location>
    <ligand>
        <name>L-tyrosine</name>
        <dbReference type="ChEBI" id="CHEBI:58315"/>
    </ligand>
</feature>
<evidence type="ECO:0000256" key="3">
    <source>
        <dbReference type="ARBA" id="ARBA00022840"/>
    </source>
</evidence>